<reference evidence="2 3" key="1">
    <citation type="journal article" date="2011" name="J. Bacteriol.">
        <title>Complete genome sequence of the obligate piezophilic hyperthermophilic archaeon Pyrococcus yayanosii CH1.</title>
        <authorList>
            <person name="Jun X."/>
            <person name="Lupeng L."/>
            <person name="Minjuan X."/>
            <person name="Oger P."/>
            <person name="Fengping W."/>
            <person name="Jebbar M."/>
            <person name="Xiang X."/>
        </authorList>
    </citation>
    <scope>NUCLEOTIDE SEQUENCE [LARGE SCALE GENOMIC DNA]</scope>
    <source>
        <strain evidence="3">CH1 / JCM 16557</strain>
    </source>
</reference>
<organism evidence="2 3">
    <name type="scientific">Pyrococcus yayanosii (strain CH1 / JCM 16557)</name>
    <dbReference type="NCBI Taxonomy" id="529709"/>
    <lineage>
        <taxon>Archaea</taxon>
        <taxon>Methanobacteriati</taxon>
        <taxon>Methanobacteriota</taxon>
        <taxon>Thermococci</taxon>
        <taxon>Thermococcales</taxon>
        <taxon>Thermococcaceae</taxon>
        <taxon>Pyrococcus</taxon>
    </lineage>
</organism>
<protein>
    <recommendedName>
        <fullName evidence="4">ABC-2 type transport system permease protein</fullName>
    </recommendedName>
</protein>
<feature type="transmembrane region" description="Helical" evidence="1">
    <location>
        <begin position="128"/>
        <end position="153"/>
    </location>
</feature>
<evidence type="ECO:0008006" key="4">
    <source>
        <dbReference type="Google" id="ProtNLM"/>
    </source>
</evidence>
<feature type="transmembrane region" description="Helical" evidence="1">
    <location>
        <begin position="12"/>
        <end position="30"/>
    </location>
</feature>
<feature type="transmembrane region" description="Helical" evidence="1">
    <location>
        <begin position="235"/>
        <end position="254"/>
    </location>
</feature>
<keyword evidence="1" id="KW-0812">Transmembrane</keyword>
<dbReference type="Proteomes" id="UP000008386">
    <property type="component" value="Chromosome"/>
</dbReference>
<dbReference type="RefSeq" id="WP_013906007.1">
    <property type="nucleotide sequence ID" value="NC_015680.1"/>
</dbReference>
<feature type="transmembrane region" description="Helical" evidence="1">
    <location>
        <begin position="88"/>
        <end position="108"/>
    </location>
</feature>
<feature type="transmembrane region" description="Helical" evidence="1">
    <location>
        <begin position="165"/>
        <end position="186"/>
    </location>
</feature>
<name>F8AFB8_PYRYC</name>
<evidence type="ECO:0000256" key="1">
    <source>
        <dbReference type="SAM" id="Phobius"/>
    </source>
</evidence>
<feature type="transmembrane region" description="Helical" evidence="1">
    <location>
        <begin position="193"/>
        <end position="210"/>
    </location>
</feature>
<dbReference type="GeneID" id="10837851"/>
<keyword evidence="3" id="KW-1185">Reference proteome</keyword>
<dbReference type="STRING" id="529709.PYCH_12790"/>
<dbReference type="OrthoDB" id="86276at2157"/>
<dbReference type="EMBL" id="CP002779">
    <property type="protein sequence ID" value="AEH24951.1"/>
    <property type="molecule type" value="Genomic_DNA"/>
</dbReference>
<gene>
    <name evidence="2" type="ordered locus">PYCH_12790</name>
</gene>
<sequence>MKHIALEIRSNPGIIALMVLAPSLILYVAWNVFLNLDMPSDGGAELAKAVPSFEVERALSELQASLGSFIQDVAIEQSEAFGRGIKTTLIGVFLVMSILTALTFGKAISTGTIIHDIGLVRDRRKVFIFRLAPLIIYSILLASILTIGLASIFPLTGVDATKSDIMNLLIALMLSSFWGIFLSAILSTTSKEYAYSILGSFAVAGIFLAIEDVGEVLFPFFKLLIWLSSSGQEPMGSWATIGLSLFILSPALALRTFERGDYY</sequence>
<keyword evidence="1" id="KW-0472">Membrane</keyword>
<accession>F8AFB8</accession>
<keyword evidence="1" id="KW-1133">Transmembrane helix</keyword>
<dbReference type="eggNOG" id="arCOG09826">
    <property type="taxonomic scope" value="Archaea"/>
</dbReference>
<proteinExistence type="predicted"/>
<evidence type="ECO:0000313" key="2">
    <source>
        <dbReference type="EMBL" id="AEH24951.1"/>
    </source>
</evidence>
<dbReference type="AlphaFoldDB" id="F8AFB8"/>
<dbReference type="KEGG" id="pya:PYCH_12790"/>
<dbReference type="HOGENOM" id="CLU_1056099_0_0_2"/>
<evidence type="ECO:0000313" key="3">
    <source>
        <dbReference type="Proteomes" id="UP000008386"/>
    </source>
</evidence>